<evidence type="ECO:0000313" key="7">
    <source>
        <dbReference type="EMBL" id="MBB3146867.1"/>
    </source>
</evidence>
<dbReference type="GO" id="GO:0046872">
    <property type="term" value="F:metal ion binding"/>
    <property type="evidence" value="ECO:0007669"/>
    <property type="project" value="UniProtKB-KW"/>
</dbReference>
<feature type="domain" description="Cytochrome c" evidence="6">
    <location>
        <begin position="47"/>
        <end position="128"/>
    </location>
</feature>
<dbReference type="EMBL" id="JACHXN010000009">
    <property type="protein sequence ID" value="MBB3146867.1"/>
    <property type="molecule type" value="Genomic_DNA"/>
</dbReference>
<sequence length="130" mass="14222">MCAIKRLLLTRHGERRIASNGTYVVLISLLVFLVSSLTPANATNQRSAVAGGKSLVERYCSGCHAVGRSGKSRHPDAPAFRTLSKRYPLINLEESLAEGISTGHPDMPEFQVGPKEISSIIRYLDTIQEK</sequence>
<dbReference type="Proteomes" id="UP000554520">
    <property type="component" value="Unassembled WGS sequence"/>
</dbReference>
<keyword evidence="5" id="KW-0472">Membrane</keyword>
<keyword evidence="5" id="KW-1133">Transmembrane helix</keyword>
<evidence type="ECO:0000256" key="4">
    <source>
        <dbReference type="PROSITE-ProRule" id="PRU00433"/>
    </source>
</evidence>
<keyword evidence="8" id="KW-1185">Reference proteome</keyword>
<proteinExistence type="predicted"/>
<accession>A0A839U8M7</accession>
<evidence type="ECO:0000256" key="1">
    <source>
        <dbReference type="ARBA" id="ARBA00022617"/>
    </source>
</evidence>
<dbReference type="PROSITE" id="PS51007">
    <property type="entry name" value="CYTC"/>
    <property type="match status" value="1"/>
</dbReference>
<dbReference type="AlphaFoldDB" id="A0A839U8M7"/>
<evidence type="ECO:0000256" key="2">
    <source>
        <dbReference type="ARBA" id="ARBA00022723"/>
    </source>
</evidence>
<dbReference type="InterPro" id="IPR036909">
    <property type="entry name" value="Cyt_c-like_dom_sf"/>
</dbReference>
<comment type="caution">
    <text evidence="7">The sequence shown here is derived from an EMBL/GenBank/DDBJ whole genome shotgun (WGS) entry which is preliminary data.</text>
</comment>
<protein>
    <submittedName>
        <fullName evidence="7">Mono/diheme cytochrome c family protein</fullName>
    </submittedName>
</protein>
<keyword evidence="1 4" id="KW-0349">Heme</keyword>
<dbReference type="Gene3D" id="1.10.760.10">
    <property type="entry name" value="Cytochrome c-like domain"/>
    <property type="match status" value="1"/>
</dbReference>
<dbReference type="Pfam" id="PF13442">
    <property type="entry name" value="Cytochrome_CBB3"/>
    <property type="match status" value="1"/>
</dbReference>
<reference evidence="7 8" key="1">
    <citation type="submission" date="2020-08" db="EMBL/GenBank/DDBJ databases">
        <title>Genomic Encyclopedia of Type Strains, Phase III (KMG-III): the genomes of soil and plant-associated and newly described type strains.</title>
        <authorList>
            <person name="Whitman W."/>
        </authorList>
    </citation>
    <scope>NUCLEOTIDE SEQUENCE [LARGE SCALE GENOMIC DNA]</scope>
    <source>
        <strain evidence="7 8">CECT 7015</strain>
    </source>
</reference>
<evidence type="ECO:0000259" key="6">
    <source>
        <dbReference type="PROSITE" id="PS51007"/>
    </source>
</evidence>
<gene>
    <name evidence="7" type="ORF">FHS21_003283</name>
</gene>
<name>A0A839U8M7_9HYPH</name>
<organism evidence="7 8">
    <name type="scientific">Phyllobacterium trifolii</name>
    <dbReference type="NCBI Taxonomy" id="300193"/>
    <lineage>
        <taxon>Bacteria</taxon>
        <taxon>Pseudomonadati</taxon>
        <taxon>Pseudomonadota</taxon>
        <taxon>Alphaproteobacteria</taxon>
        <taxon>Hyphomicrobiales</taxon>
        <taxon>Phyllobacteriaceae</taxon>
        <taxon>Phyllobacterium</taxon>
    </lineage>
</organism>
<evidence type="ECO:0000256" key="3">
    <source>
        <dbReference type="ARBA" id="ARBA00023004"/>
    </source>
</evidence>
<dbReference type="InterPro" id="IPR009056">
    <property type="entry name" value="Cyt_c-like_dom"/>
</dbReference>
<keyword evidence="3 4" id="KW-0408">Iron</keyword>
<dbReference type="GO" id="GO:0020037">
    <property type="term" value="F:heme binding"/>
    <property type="evidence" value="ECO:0007669"/>
    <property type="project" value="InterPro"/>
</dbReference>
<dbReference type="RefSeq" id="WP_183662691.1">
    <property type="nucleotide sequence ID" value="NZ_JACHXN010000009.1"/>
</dbReference>
<keyword evidence="2 4" id="KW-0479">Metal-binding</keyword>
<evidence type="ECO:0000256" key="5">
    <source>
        <dbReference type="SAM" id="Phobius"/>
    </source>
</evidence>
<feature type="transmembrane region" description="Helical" evidence="5">
    <location>
        <begin position="21"/>
        <end position="40"/>
    </location>
</feature>
<dbReference type="SUPFAM" id="SSF46626">
    <property type="entry name" value="Cytochrome c"/>
    <property type="match status" value="1"/>
</dbReference>
<keyword evidence="5" id="KW-0812">Transmembrane</keyword>
<dbReference type="GO" id="GO:0009055">
    <property type="term" value="F:electron transfer activity"/>
    <property type="evidence" value="ECO:0007669"/>
    <property type="project" value="InterPro"/>
</dbReference>
<evidence type="ECO:0000313" key="8">
    <source>
        <dbReference type="Proteomes" id="UP000554520"/>
    </source>
</evidence>